<keyword evidence="6" id="KW-0249">Electron transport</keyword>
<dbReference type="Pfam" id="PF13183">
    <property type="entry name" value="Fer4_8"/>
    <property type="match status" value="1"/>
</dbReference>
<dbReference type="InterPro" id="IPR012257">
    <property type="entry name" value="Glc_ox_4Fe-4S"/>
</dbReference>
<keyword evidence="4 6" id="KW-0408">Iron</keyword>
<evidence type="ECO:0000256" key="2">
    <source>
        <dbReference type="ARBA" id="ARBA00022723"/>
    </source>
</evidence>
<reference evidence="8 9" key="1">
    <citation type="journal article" date="2018" name="Nat. Biotechnol.">
        <title>A standardized bacterial taxonomy based on genome phylogeny substantially revises the tree of life.</title>
        <authorList>
            <person name="Parks D.H."/>
            <person name="Chuvochina M."/>
            <person name="Waite D.W."/>
            <person name="Rinke C."/>
            <person name="Skarshewski A."/>
            <person name="Chaumeil P.A."/>
            <person name="Hugenholtz P."/>
        </authorList>
    </citation>
    <scope>NUCLEOTIDE SEQUENCE [LARGE SCALE GENOMIC DNA]</scope>
    <source>
        <strain evidence="8">UBA9881</strain>
    </source>
</reference>
<evidence type="ECO:0000313" key="9">
    <source>
        <dbReference type="Proteomes" id="UP000264179"/>
    </source>
</evidence>
<evidence type="ECO:0000256" key="5">
    <source>
        <dbReference type="ARBA" id="ARBA00023014"/>
    </source>
</evidence>
<dbReference type="GO" id="GO:0019154">
    <property type="term" value="F:glycolate dehydrogenase activity"/>
    <property type="evidence" value="ECO:0007669"/>
    <property type="project" value="UniProtKB-EC"/>
</dbReference>
<evidence type="ECO:0000256" key="4">
    <source>
        <dbReference type="ARBA" id="ARBA00023004"/>
    </source>
</evidence>
<name>A0A3D5N968_9PROT</name>
<dbReference type="Gene3D" id="1.10.1060.10">
    <property type="entry name" value="Alpha-helical ferredoxin"/>
    <property type="match status" value="1"/>
</dbReference>
<dbReference type="Proteomes" id="UP000264179">
    <property type="component" value="Unassembled WGS sequence"/>
</dbReference>
<evidence type="ECO:0000259" key="7">
    <source>
        <dbReference type="PROSITE" id="PS51379"/>
    </source>
</evidence>
<dbReference type="FunFam" id="1.10.1060.10:FF:000012">
    <property type="entry name" value="Glycolate oxidase iron-sulfur subunit"/>
    <property type="match status" value="1"/>
</dbReference>
<keyword evidence="3" id="KW-0677">Repeat</keyword>
<dbReference type="EMBL" id="DPOP01000084">
    <property type="protein sequence ID" value="HCW67514.1"/>
    <property type="molecule type" value="Genomic_DNA"/>
</dbReference>
<protein>
    <recommendedName>
        <fullName evidence="6">Glycolate oxidase iron-sulfur subunit</fullName>
        <ecNumber evidence="6">1.1.99.14</ecNumber>
    </recommendedName>
</protein>
<proteinExistence type="predicted"/>
<evidence type="ECO:0000256" key="1">
    <source>
        <dbReference type="ARBA" id="ARBA00022485"/>
    </source>
</evidence>
<comment type="catalytic activity">
    <reaction evidence="6">
        <text>glycolate + A = glyoxylate + AH2</text>
        <dbReference type="Rhea" id="RHEA:21264"/>
        <dbReference type="ChEBI" id="CHEBI:13193"/>
        <dbReference type="ChEBI" id="CHEBI:17499"/>
        <dbReference type="ChEBI" id="CHEBI:29805"/>
        <dbReference type="ChEBI" id="CHEBI:36655"/>
        <dbReference type="EC" id="1.1.99.14"/>
    </reaction>
</comment>
<dbReference type="InterPro" id="IPR009051">
    <property type="entry name" value="Helical_ferredxn"/>
</dbReference>
<dbReference type="Pfam" id="PF02754">
    <property type="entry name" value="CCG"/>
    <property type="match status" value="2"/>
</dbReference>
<accession>A0A3D5N968</accession>
<dbReference type="PROSITE" id="PS51379">
    <property type="entry name" value="4FE4S_FER_2"/>
    <property type="match status" value="2"/>
</dbReference>
<dbReference type="PIRSF" id="PIRSF000139">
    <property type="entry name" value="Glc_ox_4Fe-4S"/>
    <property type="match status" value="1"/>
</dbReference>
<comment type="catalytic activity">
    <reaction evidence="6">
        <text>(R)-lactate + A = pyruvate + AH2</text>
        <dbReference type="Rhea" id="RHEA:15089"/>
        <dbReference type="ChEBI" id="CHEBI:13193"/>
        <dbReference type="ChEBI" id="CHEBI:15361"/>
        <dbReference type="ChEBI" id="CHEBI:16004"/>
        <dbReference type="ChEBI" id="CHEBI:17499"/>
    </reaction>
</comment>
<keyword evidence="2 6" id="KW-0479">Metal-binding</keyword>
<dbReference type="PROSITE" id="PS00198">
    <property type="entry name" value="4FE4S_FER_1"/>
    <property type="match status" value="1"/>
</dbReference>
<dbReference type="NCBIfam" id="NF008434">
    <property type="entry name" value="PRK11274.1"/>
    <property type="match status" value="1"/>
</dbReference>
<gene>
    <name evidence="8" type="ORF">DHR80_09990</name>
</gene>
<evidence type="ECO:0000256" key="3">
    <source>
        <dbReference type="ARBA" id="ARBA00022737"/>
    </source>
</evidence>
<sequence>MQTNFTATQLEDPMIAESEQILRKCVHCGFCTATCPTFVTLGDELDSPRGRIYLIKDMLENDQPATDRVVKHLDRCLSCLSCTTTCPSGVDYMHLIDNARAHIEETYDRPLGDKLLRKMLAIVVPSPTLFRLSMIGAKFAAPFAKLMPGRLKGMVKMGARSLPTPSWVDQPQIIPAIGKRKGRVAILTGCAQQVLETEINEATVRLLTRLGIEVVVAKGAGCCGSLVHHMGKEEKSHHQAKGNIDAWTAELAGDGLDAVVITASGCGTTVKDYGHMLANDRAYAQKAKTISSLARDITEYLAELDVDADVFARADHGNPRVAYHSACSMQHGQKITRPPRDLLKMAGFDVAEIAEGHLCCGSAGVYNLLQPEIAGQLQERKRANIRNTTPDLVATGNIGCMIQIETDDLKVVHTVQLLDWAAGGPRPSKLKAPSLQGAN</sequence>
<evidence type="ECO:0000313" key="8">
    <source>
        <dbReference type="EMBL" id="HCW67514.1"/>
    </source>
</evidence>
<dbReference type="SUPFAM" id="SSF46548">
    <property type="entry name" value="alpha-helical ferredoxin"/>
    <property type="match status" value="1"/>
</dbReference>
<dbReference type="EC" id="1.1.99.14" evidence="6"/>
<dbReference type="RefSeq" id="WP_277277407.1">
    <property type="nucleotide sequence ID" value="NZ_DPOP01000084.1"/>
</dbReference>
<comment type="caution">
    <text evidence="8">The sequence shown here is derived from an EMBL/GenBank/DDBJ whole genome shotgun (WGS) entry which is preliminary data.</text>
</comment>
<organism evidence="8 9">
    <name type="scientific">Thalassospira lucentensis</name>
    <dbReference type="NCBI Taxonomy" id="168935"/>
    <lineage>
        <taxon>Bacteria</taxon>
        <taxon>Pseudomonadati</taxon>
        <taxon>Pseudomonadota</taxon>
        <taxon>Alphaproteobacteria</taxon>
        <taxon>Rhodospirillales</taxon>
        <taxon>Thalassospiraceae</taxon>
        <taxon>Thalassospira</taxon>
    </lineage>
</organism>
<keyword evidence="6" id="KW-0813">Transport</keyword>
<keyword evidence="1 6" id="KW-0004">4Fe-4S</keyword>
<dbReference type="STRING" id="168935.AUP42_17825"/>
<evidence type="ECO:0000256" key="6">
    <source>
        <dbReference type="PIRNR" id="PIRNR000139"/>
    </source>
</evidence>
<dbReference type="PANTHER" id="PTHR32479:SF17">
    <property type="entry name" value="GLYCOLATE OXIDASE IRON-SULFUR SUBUNIT"/>
    <property type="match status" value="1"/>
</dbReference>
<dbReference type="InterPro" id="IPR017896">
    <property type="entry name" value="4Fe4S_Fe-S-bd"/>
</dbReference>
<dbReference type="AlphaFoldDB" id="A0A3D5N968"/>
<feature type="domain" description="4Fe-4S ferredoxin-type" evidence="7">
    <location>
        <begin position="67"/>
        <end position="96"/>
    </location>
</feature>
<keyword evidence="5 6" id="KW-0411">Iron-sulfur</keyword>
<dbReference type="GO" id="GO:0051539">
    <property type="term" value="F:4 iron, 4 sulfur cluster binding"/>
    <property type="evidence" value="ECO:0007669"/>
    <property type="project" value="UniProtKB-UniRule"/>
</dbReference>
<comment type="function">
    <text evidence="6">Component of a complex that catalyzes the oxidation of glycolate to glyoxylate.</text>
</comment>
<dbReference type="InterPro" id="IPR017900">
    <property type="entry name" value="4Fe4S_Fe_S_CS"/>
</dbReference>
<comment type="cofactor">
    <cofactor evidence="6">
        <name>[4Fe-4S] cluster</name>
        <dbReference type="ChEBI" id="CHEBI:49883"/>
    </cofactor>
    <text evidence="6">Binds 2 [4Fe-4S] clusters.</text>
</comment>
<feature type="domain" description="4Fe-4S ferredoxin-type" evidence="7">
    <location>
        <begin position="16"/>
        <end position="44"/>
    </location>
</feature>
<dbReference type="InterPro" id="IPR004017">
    <property type="entry name" value="Cys_rich_dom"/>
</dbReference>
<dbReference type="PANTHER" id="PTHR32479">
    <property type="entry name" value="GLYCOLATE OXIDASE IRON-SULFUR SUBUNIT"/>
    <property type="match status" value="1"/>
</dbReference>
<dbReference type="GO" id="GO:0046872">
    <property type="term" value="F:metal ion binding"/>
    <property type="evidence" value="ECO:0007669"/>
    <property type="project" value="UniProtKB-UniRule"/>
</dbReference>